<dbReference type="Proteomes" id="UP000831439">
    <property type="component" value="Segment"/>
</dbReference>
<keyword evidence="3" id="KW-1185">Reference proteome</keyword>
<feature type="compositionally biased region" description="Pro residues" evidence="1">
    <location>
        <begin position="285"/>
        <end position="297"/>
    </location>
</feature>
<evidence type="ECO:0000313" key="3">
    <source>
        <dbReference type="Proteomes" id="UP000831439"/>
    </source>
</evidence>
<feature type="compositionally biased region" description="Polar residues" evidence="1">
    <location>
        <begin position="245"/>
        <end position="258"/>
    </location>
</feature>
<dbReference type="GeneID" id="80539019"/>
<feature type="region of interest" description="Disordered" evidence="1">
    <location>
        <begin position="245"/>
        <end position="301"/>
    </location>
</feature>
<name>A0ABX6TR25_9ABAC</name>
<reference evidence="2 3" key="1">
    <citation type="journal article" date="2020" name="Genomics">
        <title>Characterization of a novel alphabaculovirus isolated from the Southern armyworm, Spodoptera eridania (Cramer, 1782) (Lepidoptera: Noctuidae) and the evolution of odv-e66, a bacterium-acquired baculoviral chondroitinase gene.</title>
        <authorList>
            <person name="Rodrigues D.T."/>
            <person name="Peterson L."/>
            <person name="de Oliveira L.B."/>
            <person name="Sosa-Gomez D.R."/>
            <person name="Ribeiro B.M."/>
            <person name="Ardisson-Araujo D.M.P."/>
        </authorList>
    </citation>
    <scope>NUCLEOTIDE SEQUENCE [LARGE SCALE GENOMIC DNA]</scope>
    <source>
        <strain evidence="2">CNPSo-165</strain>
    </source>
</reference>
<organism evidence="2 3">
    <name type="scientific">Spodoptera eridania nucleopolyhedrovirus</name>
    <dbReference type="NCBI Taxonomy" id="2315721"/>
    <lineage>
        <taxon>Viruses</taxon>
        <taxon>Viruses incertae sedis</taxon>
        <taxon>Naldaviricetes</taxon>
        <taxon>Lefavirales</taxon>
        <taxon>Baculoviridae</taxon>
        <taxon>Alphabaculovirus</taxon>
        <taxon>Alphabaculovirus speridaniae</taxon>
    </lineage>
</organism>
<dbReference type="RefSeq" id="YP_010800415.1">
    <property type="nucleotide sequence ID" value="NC_076869.1"/>
</dbReference>
<evidence type="ECO:0000256" key="1">
    <source>
        <dbReference type="SAM" id="MobiDB-lite"/>
    </source>
</evidence>
<dbReference type="EMBL" id="MT040195">
    <property type="protein sequence ID" value="QNV47850.1"/>
    <property type="molecule type" value="Genomic_DNA"/>
</dbReference>
<evidence type="ECO:0000313" key="2">
    <source>
        <dbReference type="EMBL" id="QNV47850.1"/>
    </source>
</evidence>
<feature type="compositionally biased region" description="Pro residues" evidence="1">
    <location>
        <begin position="265"/>
        <end position="275"/>
    </location>
</feature>
<accession>A0ABX6TR25</accession>
<proteinExistence type="predicted"/>
<protein>
    <submittedName>
        <fullName evidence="2">Pp78/83</fullName>
    </submittedName>
</protein>
<sequence length="466" mass="51455">MTTQSVLDFFQDPQNDIVDLFRKLTVPVSMELFDAVCYRDDNRSVYDDEITLNSRTLLEFLQLSLAIYDNKVKVRVDANLEPTKTTTTIPAAMTAKITLLENMVRQVNDSSRFKSKLQNILEHIINENNVNNLSALFKTFLDLYKLYRVEESEIDTLFQEIVTLDHRRSETAVSSASPSVAAVAKPKPSLQSAMGAEQSYVPPPPPLTSTTSFSSTIIDKEKTAEEDSNFVSLPPPLPPPMPNLISTPNAPLSTTTDVPSIDTFIPPPPPPPPLSLPSDQVISSLPPPPPPPPPPSASLPMADKPVAVVATPTPAAPAPTIDFNTELKERLKRKTPLSPDKFSTLQPKRVQKPIAQNVPPRSESTLSILQRRVAVEPSSTSSGTEVQDEDNDWLASSTEITALKTQFRDLQKKIERLPMEPSESITTLMTAISSVFDKPQIFADDAETLRAYMVKLERLIKDAMTL</sequence>
<feature type="region of interest" description="Disordered" evidence="1">
    <location>
        <begin position="191"/>
        <end position="213"/>
    </location>
</feature>